<protein>
    <recommendedName>
        <fullName evidence="4">Polysaccharide biosynthesis PFTS motif protein</fullName>
    </recommendedName>
</protein>
<feature type="transmembrane region" description="Helical" evidence="1">
    <location>
        <begin position="127"/>
        <end position="149"/>
    </location>
</feature>
<gene>
    <name evidence="2" type="ORF">LEP1GSC104_1961</name>
</gene>
<organism evidence="2 3">
    <name type="scientific">Leptospira interrogans str. UI 12621</name>
    <dbReference type="NCBI Taxonomy" id="1049937"/>
    <lineage>
        <taxon>Bacteria</taxon>
        <taxon>Pseudomonadati</taxon>
        <taxon>Spirochaetota</taxon>
        <taxon>Spirochaetia</taxon>
        <taxon>Leptospirales</taxon>
        <taxon>Leptospiraceae</taxon>
        <taxon>Leptospira</taxon>
    </lineage>
</organism>
<dbReference type="AlphaFoldDB" id="A0A0F6HFX4"/>
<sequence length="548" mass="64169">MMYIPFVSRFFVSKFHRRNRALLKGYYFLKKNNQLDTIPKINRELTNKKLQITVSQKSDLIFGSGKLAAELIIRQYILLRFAGINLNKALLEVFGKYKSKLVYPLPAEWINTIESNGVPVSKFMSHFLWYIKILIYWCYGSLNIAYTFLFSIRNLLINQKLNMGNYVYFDSLGKGNLPQSHLNVNSDDVITWYSRWPDRSQNIDRILHNVQTSKNQILNGIRIESSSSYLPPLSSIANILSYFFWGIKASLNSIFTIFVGRWWNALLLHESSKQMLVKCSESKYLAREYLFHNSNWIYRPLWTYEAEEKGSKISFYFYSTNSQDFKRPTGYPPLMYGWEAMNWPNYLVWDSYQKNFVKRCVSQPVEIKIVGPIRFQGGSSEYSTNDSSFITVFDVQPVRDTFYVSLGLSLEYYRPRITNQFLFEIYNVSRDLNLKMILKRKRIIGKLAHPQYRNFINQLEREQHFISIDPNVVSAYQLIQKSKIVISMPFTSTALIAQELGKVSIYYDPTGLIQKDDRAAHGIPIISGKKELKNWLETIISNQKQDNQ</sequence>
<reference evidence="2 3" key="1">
    <citation type="submission" date="2012-09" db="EMBL/GenBank/DDBJ databases">
        <authorList>
            <person name="Harkins D.M."/>
            <person name="Durkin A.S."/>
            <person name="Brinkac L.M."/>
            <person name="Selengut J.D."/>
            <person name="Sanka R."/>
            <person name="DePew J."/>
            <person name="Purushe J."/>
            <person name="Chanthongthip A."/>
            <person name="Lattana O."/>
            <person name="Phetsouvanh R."/>
            <person name="Newton P.N."/>
            <person name="Vinetz J.M."/>
            <person name="Sutton G.G."/>
            <person name="Nelson W.C."/>
            <person name="Fouts D.E."/>
        </authorList>
    </citation>
    <scope>NUCLEOTIDE SEQUENCE [LARGE SCALE GENOMIC DNA]</scope>
    <source>
        <strain evidence="2 3">UI 12621</strain>
    </source>
</reference>
<evidence type="ECO:0000313" key="3">
    <source>
        <dbReference type="Proteomes" id="UP000006324"/>
    </source>
</evidence>
<dbReference type="EMBL" id="AHNQ02000003">
    <property type="protein sequence ID" value="EKO27276.1"/>
    <property type="molecule type" value="Genomic_DNA"/>
</dbReference>
<evidence type="ECO:0000256" key="1">
    <source>
        <dbReference type="SAM" id="Phobius"/>
    </source>
</evidence>
<dbReference type="Proteomes" id="UP000006324">
    <property type="component" value="Unassembled WGS sequence"/>
</dbReference>
<evidence type="ECO:0008006" key="4">
    <source>
        <dbReference type="Google" id="ProtNLM"/>
    </source>
</evidence>
<accession>A0A0F6HFX4</accession>
<dbReference type="NCBIfam" id="TIGR04417">
    <property type="entry name" value="PFTS_polysacc"/>
    <property type="match status" value="1"/>
</dbReference>
<dbReference type="InterPro" id="IPR030932">
    <property type="entry name" value="PFTS_polysacc"/>
</dbReference>
<name>A0A0F6HFX4_LEPIR</name>
<keyword evidence="1" id="KW-0812">Transmembrane</keyword>
<dbReference type="RefSeq" id="WP_002097492.1">
    <property type="nucleotide sequence ID" value="NZ_AHNQ02000003.1"/>
</dbReference>
<evidence type="ECO:0000313" key="2">
    <source>
        <dbReference type="EMBL" id="EKO27276.1"/>
    </source>
</evidence>
<keyword evidence="1" id="KW-1133">Transmembrane helix</keyword>
<proteinExistence type="predicted"/>
<keyword evidence="1" id="KW-0472">Membrane</keyword>
<comment type="caution">
    <text evidence="2">The sequence shown here is derived from an EMBL/GenBank/DDBJ whole genome shotgun (WGS) entry which is preliminary data.</text>
</comment>